<proteinExistence type="predicted"/>
<gene>
    <name evidence="1" type="ORF">METZ01_LOCUS135845</name>
</gene>
<evidence type="ECO:0000313" key="1">
    <source>
        <dbReference type="EMBL" id="SVA82991.1"/>
    </source>
</evidence>
<organism evidence="1">
    <name type="scientific">marine metagenome</name>
    <dbReference type="NCBI Taxonomy" id="408172"/>
    <lineage>
        <taxon>unclassified sequences</taxon>
        <taxon>metagenomes</taxon>
        <taxon>ecological metagenomes</taxon>
    </lineage>
</organism>
<dbReference type="EMBL" id="UINC01019581">
    <property type="protein sequence ID" value="SVA82991.1"/>
    <property type="molecule type" value="Genomic_DNA"/>
</dbReference>
<reference evidence="1" key="1">
    <citation type="submission" date="2018-05" db="EMBL/GenBank/DDBJ databases">
        <authorList>
            <person name="Lanie J.A."/>
            <person name="Ng W.-L."/>
            <person name="Kazmierczak K.M."/>
            <person name="Andrzejewski T.M."/>
            <person name="Davidsen T.M."/>
            <person name="Wayne K.J."/>
            <person name="Tettelin H."/>
            <person name="Glass J.I."/>
            <person name="Rusch D."/>
            <person name="Podicherti R."/>
            <person name="Tsui H.-C.T."/>
            <person name="Winkler M.E."/>
        </authorList>
    </citation>
    <scope>NUCLEOTIDE SEQUENCE</scope>
</reference>
<accession>A0A381Z231</accession>
<sequence>MILWALTLLLAQSPVLDFDYYKTNVEPIFLERKAGFTRCVVCHSDGGRVGFLAELESGAEGWTDEQSRRNFDAIQRLVVPGDPLASRLLMHPLEPEAGGDEFHNGGRQFSSQDDPWFKTLVAWVSGETGE</sequence>
<dbReference type="AlphaFoldDB" id="A0A381Z231"/>
<name>A0A381Z231_9ZZZZ</name>
<protein>
    <submittedName>
        <fullName evidence="1">Uncharacterized protein</fullName>
    </submittedName>
</protein>